<keyword evidence="1 4" id="KW-0853">WD repeat</keyword>
<dbReference type="PANTHER" id="PTHR44675:SF1">
    <property type="entry name" value="P21-ACTIVATED PROTEIN KINASE-INTERACTING PROTEIN 1"/>
    <property type="match status" value="1"/>
</dbReference>
<dbReference type="InterPro" id="IPR015943">
    <property type="entry name" value="WD40/YVTN_repeat-like_dom_sf"/>
</dbReference>
<feature type="repeat" description="WD" evidence="4">
    <location>
        <begin position="123"/>
        <end position="164"/>
    </location>
</feature>
<evidence type="ECO:0000256" key="2">
    <source>
        <dbReference type="ARBA" id="ARBA00022737"/>
    </source>
</evidence>
<dbReference type="PROSITE" id="PS00678">
    <property type="entry name" value="WD_REPEATS_1"/>
    <property type="match status" value="1"/>
</dbReference>
<evidence type="ECO:0000256" key="3">
    <source>
        <dbReference type="ARBA" id="ARBA00045213"/>
    </source>
</evidence>
<dbReference type="SMART" id="SM00320">
    <property type="entry name" value="WD40"/>
    <property type="match status" value="5"/>
</dbReference>
<dbReference type="Pfam" id="PF00400">
    <property type="entry name" value="WD40"/>
    <property type="match status" value="4"/>
</dbReference>
<reference evidence="6" key="1">
    <citation type="submission" date="2015-07" db="EMBL/GenBank/DDBJ databases">
        <title>MeaNS - Measles Nucleotide Surveillance Program.</title>
        <authorList>
            <person name="Tran T."/>
            <person name="Druce J."/>
        </authorList>
    </citation>
    <scope>NUCLEOTIDE SEQUENCE</scope>
    <source>
        <strain evidence="6">UCB-OBI-ISO-001</strain>
        <tissue evidence="6">Gonad</tissue>
    </source>
</reference>
<dbReference type="EMBL" id="KQ416846">
    <property type="protein sequence ID" value="KOF94891.1"/>
    <property type="molecule type" value="Genomic_DNA"/>
</dbReference>
<feature type="compositionally biased region" description="Basic and acidic residues" evidence="5">
    <location>
        <begin position="314"/>
        <end position="326"/>
    </location>
</feature>
<sequence length="370" mass="41511">MFVMEGPVIEIIVGTYEELILAYRATAVGDNWQLEESFTDHSHSGCVRNVATSNNRNFLASGGTDENVWLFNLNSRKMIGSLIQHEGSLTHLQFHQGSHLFTCSEDGTMCLFQTVTWECLRVFRGHKAGINCLAVHPSGKLAFTVSKDKTMKAWNLIKGVRAYTTNLKRVADLVVWSLTGDTYCLVFNHKLEIYLTKTTGLIQIVEAPGRINSMLYMTNSLIVYGGEGSDIIFYDIEKEAEVYKLTTNSSRIRGLCHKVLPSGDNILANACSDGYIRIWKVTIDDNDIVTKLLAEHNSSFRLTCIAVYVKSSDNKSKESKPGREVSTKGTEVPSQDKETIKRKVISSEDKELVKHKKMKKKKKTAIEVIQ</sequence>
<evidence type="ECO:0000313" key="6">
    <source>
        <dbReference type="EMBL" id="KOF94891.1"/>
    </source>
</evidence>
<evidence type="ECO:0000256" key="1">
    <source>
        <dbReference type="ARBA" id="ARBA00022574"/>
    </source>
</evidence>
<dbReference type="PROSITE" id="PS50082">
    <property type="entry name" value="WD_REPEATS_2"/>
    <property type="match status" value="2"/>
</dbReference>
<feature type="region of interest" description="Disordered" evidence="5">
    <location>
        <begin position="314"/>
        <end position="340"/>
    </location>
</feature>
<dbReference type="Gene3D" id="2.130.10.10">
    <property type="entry name" value="YVTN repeat-like/Quinoprotein amine dehydrogenase"/>
    <property type="match status" value="1"/>
</dbReference>
<organism evidence="6">
    <name type="scientific">Octopus bimaculoides</name>
    <name type="common">California two-spotted octopus</name>
    <dbReference type="NCBI Taxonomy" id="37653"/>
    <lineage>
        <taxon>Eukaryota</taxon>
        <taxon>Metazoa</taxon>
        <taxon>Spiralia</taxon>
        <taxon>Lophotrochozoa</taxon>
        <taxon>Mollusca</taxon>
        <taxon>Cephalopoda</taxon>
        <taxon>Coleoidea</taxon>
        <taxon>Octopodiformes</taxon>
        <taxon>Octopoda</taxon>
        <taxon>Incirrata</taxon>
        <taxon>Octopodidae</taxon>
        <taxon>Octopus</taxon>
    </lineage>
</organism>
<dbReference type="SUPFAM" id="SSF50978">
    <property type="entry name" value="WD40 repeat-like"/>
    <property type="match status" value="1"/>
</dbReference>
<keyword evidence="2" id="KW-0677">Repeat</keyword>
<comment type="function">
    <text evidence="3">Negatively regulates the PAK1 kinase. PAK1 is a member of the PAK kinase family, which has been shown to play a positive role in the regulation of signaling pathways involving MAPK8 and RELA. PAK1 exists as an inactive homodimer, which is activated by binding of small GTPases such as CDC42 to an N-terminal regulatory domain. PAK1IP1 also binds to the N-terminus of PAK1, and inhibits the specific activation of PAK1 by CDC42. May be involved in ribosomal large subunit assembly.</text>
</comment>
<dbReference type="InterPro" id="IPR019775">
    <property type="entry name" value="WD40_repeat_CS"/>
</dbReference>
<dbReference type="AlphaFoldDB" id="A0A0L8I0E7"/>
<accession>A0A0L8I0E7</accession>
<dbReference type="OrthoDB" id="308449at2759"/>
<dbReference type="STRING" id="37653.A0A0L8I0E7"/>
<dbReference type="InterPro" id="IPR051959">
    <property type="entry name" value="PAK1-Kinase_Regulator"/>
</dbReference>
<dbReference type="PROSITE" id="PS50294">
    <property type="entry name" value="WD_REPEATS_REGION"/>
    <property type="match status" value="1"/>
</dbReference>
<evidence type="ECO:0000256" key="5">
    <source>
        <dbReference type="SAM" id="MobiDB-lite"/>
    </source>
</evidence>
<feature type="repeat" description="WD" evidence="4">
    <location>
        <begin position="40"/>
        <end position="81"/>
    </location>
</feature>
<dbReference type="InterPro" id="IPR001680">
    <property type="entry name" value="WD40_rpt"/>
</dbReference>
<evidence type="ECO:0000256" key="4">
    <source>
        <dbReference type="PROSITE-ProRule" id="PRU00221"/>
    </source>
</evidence>
<dbReference type="OMA" id="IIIWRTK"/>
<proteinExistence type="predicted"/>
<dbReference type="KEGG" id="obi:106867492"/>
<protein>
    <submittedName>
        <fullName evidence="6">Uncharacterized protein</fullName>
    </submittedName>
</protein>
<name>A0A0L8I0E7_OCTBM</name>
<gene>
    <name evidence="6" type="ORF">OCBIM_22000162mg</name>
</gene>
<dbReference type="PANTHER" id="PTHR44675">
    <property type="entry name" value="PAK1 INTERACTING PROTEIN 1"/>
    <property type="match status" value="1"/>
</dbReference>
<dbReference type="InterPro" id="IPR036322">
    <property type="entry name" value="WD40_repeat_dom_sf"/>
</dbReference>